<dbReference type="InterPro" id="IPR000719">
    <property type="entry name" value="Prot_kinase_dom"/>
</dbReference>
<dbReference type="PANTHER" id="PTHR47633">
    <property type="entry name" value="IMMUNOGLOBULIN"/>
    <property type="match status" value="1"/>
</dbReference>
<dbReference type="InterPro" id="IPR013783">
    <property type="entry name" value="Ig-like_fold"/>
</dbReference>
<evidence type="ECO:0000256" key="2">
    <source>
        <dbReference type="ARBA" id="ARBA00004161"/>
    </source>
</evidence>
<dbReference type="SMART" id="SM00406">
    <property type="entry name" value="IGv"/>
    <property type="match status" value="4"/>
</dbReference>
<keyword evidence="9" id="KW-0175">Coiled coil</keyword>
<dbReference type="PANTHER" id="PTHR47633:SF7">
    <property type="entry name" value="TITIN HOMOLOG"/>
    <property type="match status" value="1"/>
</dbReference>
<feature type="domain" description="Ig-like" evidence="16">
    <location>
        <begin position="1294"/>
        <end position="1386"/>
    </location>
</feature>
<dbReference type="InterPro" id="IPR036179">
    <property type="entry name" value="Ig-like_dom_sf"/>
</dbReference>
<evidence type="ECO:0000256" key="9">
    <source>
        <dbReference type="ARBA" id="ARBA00023054"/>
    </source>
</evidence>
<dbReference type="PROSITE" id="PS50853">
    <property type="entry name" value="FN3"/>
    <property type="match status" value="2"/>
</dbReference>
<proteinExistence type="inferred from homology"/>
<gene>
    <name evidence="18" type="ORF">PENTCL1PPCAC_1859</name>
</gene>
<feature type="domain" description="Ig-like" evidence="16">
    <location>
        <begin position="61"/>
        <end position="156"/>
    </location>
</feature>
<dbReference type="InterPro" id="IPR003961">
    <property type="entry name" value="FN3_dom"/>
</dbReference>
<comment type="subcellular location">
    <subcellularLocation>
        <location evidence="2">Cytoplasm</location>
        <location evidence="2">Myofibril</location>
        <location evidence="2">Sarcomere</location>
        <location evidence="2">A band</location>
    </subcellularLocation>
    <subcellularLocation>
        <location evidence="3">Cytoplasm</location>
        <location evidence="3">Myofibril</location>
        <location evidence="3">Sarcomere</location>
        <location evidence="3">I band</location>
    </subcellularLocation>
    <subcellularLocation>
        <location evidence="1">Nucleus</location>
    </subcellularLocation>
</comment>
<feature type="domain" description="Ig-like" evidence="16">
    <location>
        <begin position="2605"/>
        <end position="2697"/>
    </location>
</feature>
<evidence type="ECO:0000259" key="15">
    <source>
        <dbReference type="PROSITE" id="PS50011"/>
    </source>
</evidence>
<dbReference type="GO" id="GO:0005634">
    <property type="term" value="C:nucleus"/>
    <property type="evidence" value="ECO:0007669"/>
    <property type="project" value="UniProtKB-SubCell"/>
</dbReference>
<dbReference type="Pfam" id="PF00069">
    <property type="entry name" value="Pkinase"/>
    <property type="match status" value="1"/>
</dbReference>
<feature type="region of interest" description="Disordered" evidence="14">
    <location>
        <begin position="1157"/>
        <end position="1189"/>
    </location>
</feature>
<dbReference type="GO" id="GO:0004672">
    <property type="term" value="F:protein kinase activity"/>
    <property type="evidence" value="ECO:0007669"/>
    <property type="project" value="InterPro"/>
</dbReference>
<dbReference type="Proteomes" id="UP001432027">
    <property type="component" value="Unassembled WGS sequence"/>
</dbReference>
<evidence type="ECO:0000259" key="16">
    <source>
        <dbReference type="PROSITE" id="PS50835"/>
    </source>
</evidence>
<feature type="domain" description="Ig-like" evidence="16">
    <location>
        <begin position="1744"/>
        <end position="1831"/>
    </location>
</feature>
<feature type="domain" description="Ig-like" evidence="16">
    <location>
        <begin position="2058"/>
        <end position="2155"/>
    </location>
</feature>
<dbReference type="SMART" id="SM00060">
    <property type="entry name" value="FN3"/>
    <property type="match status" value="2"/>
</dbReference>
<evidence type="ECO:0008006" key="20">
    <source>
        <dbReference type="Google" id="ProtNLM"/>
    </source>
</evidence>
<dbReference type="GO" id="GO:0060298">
    <property type="term" value="P:positive regulation of sarcomere organization"/>
    <property type="evidence" value="ECO:0007669"/>
    <property type="project" value="UniProtKB-ARBA"/>
</dbReference>
<evidence type="ECO:0000256" key="3">
    <source>
        <dbReference type="ARBA" id="ARBA00004355"/>
    </source>
</evidence>
<dbReference type="InterPro" id="IPR003599">
    <property type="entry name" value="Ig_sub"/>
</dbReference>
<feature type="domain" description="Fibronectin type-III" evidence="17">
    <location>
        <begin position="1513"/>
        <end position="1605"/>
    </location>
</feature>
<dbReference type="FunFam" id="2.60.40.10:FF:000032">
    <property type="entry name" value="palladin isoform X1"/>
    <property type="match status" value="3"/>
</dbReference>
<dbReference type="GO" id="GO:0045989">
    <property type="term" value="P:positive regulation of striated muscle contraction"/>
    <property type="evidence" value="ECO:0007669"/>
    <property type="project" value="UniProtKB-ARBA"/>
</dbReference>
<dbReference type="Pfam" id="PF00041">
    <property type="entry name" value="fn3"/>
    <property type="match status" value="2"/>
</dbReference>
<keyword evidence="7 13" id="KW-0547">Nucleotide-binding</keyword>
<dbReference type="GO" id="GO:0005524">
    <property type="term" value="F:ATP binding"/>
    <property type="evidence" value="ECO:0007669"/>
    <property type="project" value="UniProtKB-UniRule"/>
</dbReference>
<feature type="domain" description="Ig-like" evidence="16">
    <location>
        <begin position="1192"/>
        <end position="1280"/>
    </location>
</feature>
<dbReference type="Pfam" id="PF07679">
    <property type="entry name" value="I-set"/>
    <property type="match status" value="20"/>
</dbReference>
<dbReference type="FunFam" id="2.60.40.10:FF:000345">
    <property type="entry name" value="Muscle M-line assembly protein unc-89"/>
    <property type="match status" value="2"/>
</dbReference>
<feature type="compositionally biased region" description="Basic and acidic residues" evidence="14">
    <location>
        <begin position="1727"/>
        <end position="1742"/>
    </location>
</feature>
<keyword evidence="11" id="KW-0539">Nucleus</keyword>
<dbReference type="GO" id="GO:0019899">
    <property type="term" value="F:enzyme binding"/>
    <property type="evidence" value="ECO:0007669"/>
    <property type="project" value="UniProtKB-ARBA"/>
</dbReference>
<dbReference type="InterPro" id="IPR011009">
    <property type="entry name" value="Kinase-like_dom_sf"/>
</dbReference>
<evidence type="ECO:0000313" key="19">
    <source>
        <dbReference type="Proteomes" id="UP001432027"/>
    </source>
</evidence>
<dbReference type="PROSITE" id="PS50011">
    <property type="entry name" value="PROTEIN_KINASE_DOM"/>
    <property type="match status" value="1"/>
</dbReference>
<sequence length="2956" mass="325873">WTRGRSEIYSGKRQWIETTATSSSLMVGEMREDDEGQITVTLTNSSGTVSHSFKLIMDAPPQIVKNDRYNSPALYDKGDEVKLRLSFTGRPVPEVHWFDAQRNEITADNKRFKIETTNDKTTLIIKSIDATDRGDFELRINNRGGEAKCAIPIQVTDRPDPPGRPSIQDQNVDSVKILWSPCTQDGGSPVRHYIVEMKTKSSKSWVKAEVTKHPFTTLFNLVPSEKYTFRVRAENVFGISEPSEESEEVNVRDLTRQVVEPQKKSKLPEEPDYSDVDYDKQDAAIEVDDYKDFDIHRLPTDLQSKYIICEELGRGAYGTVYRAIERATNKVWAAKMVQVRPGVKREAVLHEMAVMNKLHHEKLLHLHEAFDMGTEICLIEEFVSGGELFDKIVEEEALLSESEARDYVHQILLGVQHMHEKDIVHLDLKPENILLKSKESTDIKIIDFGLARQLDPGRSVKLLFGTPEFCAPEVVNYNPVGLSTDMWTVGVISYVMLSGLSPFLGDNDEETLANVSAGDWDFDDPAFDDISAEAKDFICRLMLKDKRKRMTVVEALRHPWIAKQQPCKDRGGIPRRAKRDFLSRKRWSADVLPIGRLAKRGAIFRRMSMDGVFERDVSFDTECAPTVRRRLDDIIAYVGDLLAELDCDIHAVPSPEVRWFKDRKEIPSTSAKYRSSVSDGRCSLQIRDIVETDSGIYTCQAVNDLGQSECTAKLIVEPKKSAKDARKASTTSAVARDKKSKDQETSEMKYSEEPPKFHHKLSDCSSRIFEPYSLVVTNTTLPEPSVTWYKNGKEISRADVQFTQKHDKGRYTLTILRCEKEHDANYKAVGRNKFGQCESSCHLSIEIPDGLAAPKFTVPLSDIKCKETEMLKLEVRISANPAPEITWYKDGRELIHSDRYRILYDDEEHRYSLTLLNGYAEESGHYRCVARNAVGQEESSCWLNIQEPEQRRAKKVDDAKAPKFRMQLPNPREVPEGGELTLVCAVTGTPIPAIRWTRDGKIIEEEDGRVIRCENGVCTLVMRQAKKEDAGNYECQAENLHGSSSTSSSVVILPPLSADVKPPRFVEQLIDSTTPEGAEVLLECCVEGKPMPFVTWYKDGLKLLVENRMLTYTDRKGFTRLNIMNVVADDAGEYCCEAVNSAGKDFTHSRLSVIDSGVSRRAGSPMRPSSLGRRSASPASSRVSHRGEERLPVITRPLQDSTVHEGNREILELEVDAEPAPKIEWFKDGQRVAESRVLRMYFDGRVAFMKIYEAKQEHQGEYTCRVTNRLGSVESRALLLVETGADVERVGKMPQFIKKMQTIVVDKSGDSASLSVQVVGDPRPEIVWLHNGRAIKEDGERKMRVFDDSVASLEIVNCGEALCGTYTAVASNVFGDAHSSAEVRLESKSSSKPASTLPTFIVAPKRKIIVEEGERLEVPIDINGQPRPEIVWYKDARPLSSDGRISIKEDGVTYSLIVDDVTTQDAGKYSITAENEKGKVQEDFDVEVTKKKMSEKKEEPKKKTKAEDSRPLPPKNPKISGAPGTSTMEVSWEAPDGKSSDTSYKVEHRAPDSRQRSSTGVSIKGTTAKISGLKSNKDYVIGVSAGSGSKWSDPVEISARTAAEAEAPKIIEKLSSNLLVPDGESLSLSITFSGSPSPSASWYLDGKEIKEGVKTTTSSSSLTLPSPSSGIYSCRLVNDVGQASSDVDVDVIMIEDDNEDGRSTSSRRSSTSSRRSSLVPAMRRKSVKEDSVEARKKSKMGEEPPLIVKDLKDESANAGQPLNLTCTISGADKVSWFRDDSLLSNSGKCEITAAQNSKKLTIHGATSSDAGVYSCVAKNAAGVAETTATVTVIDTASQSAPKIETGFQECVTALARKNVTLKCRITGAPEPQAVWSKDGTPLVSTRRVKISFGSDGSCLLTINDLDENDTGIYVLSASNYIGVDCVQCLLTVAETAGADAHLVVAGDKDKEAPRWLRAPPAYLEAREGHPIKLVAKAQGSPTPSIKWKKDGKEITRTNRSYQQLVTGEGEHHLSVDCAVRMTAGEFECIAENGNGVISTKTTLVIGKGDGMPLSPVPPRFSTPLVDQGIQNGHPIKLSVKAIGTPEPTLAWFFISDTEGSQPVSLTAENSGWIEKREDGGVASVSCHSLQRSQQGTYQCVATNATGNTDSSCYVMVGGADESAGPPRFVRCLRDVWTPLAESVIFEVEIAGAPLPELAWYHNENRLAESKNVQISWLSVTRCELRLSDVSLRSLGTYAVDAFNGHGIVRTTASLNVGEPRHAEPPVFQKEPERPTSFDDCFKVKKSPSTVRMEMKKKGAAPKFVHGLEDMELKAGDSAAVAGQLAKKQRHRVHGHKHAARGLADQLRLDLATIQEVVSPTVSSPSQSIETTLEDIRATITDRNKKTCRPKFIVKPKSKKPIDEGKSLRLKTAVSSNPAPTVQWDRAGMVLETGNKYSIYNDGDFYYLEVHHVTRFDAGFYNCTAENADGMAMCTSEVVVDQPKDANRRRSRQPPKAPEWSEVLPGVVKLSAGDALSVECSVSGHPLPSVSWLRNGASLTPQRGRHTISYDGECATLKIGALEEADEGKYTCVAVNEHGETTCQLQLTVAASAKQSSSSLAKGIPPTFKEDQSRLIKAADGQAIELKCNLFAGSEPLQMRWLRDNVKVNDSTSFSYNRKNFECGLRLADVFPEDAGDYVCEVKNAFGSATCRLRLDVSSDAHSTTERTPTIVEIPAKLTVNPGQPMEIRAKVTGHPDPVVSWRKGDVAIGVDNENYKMRVDGDVFSLLVLSSTRQDAGSYSITAVNKAGTMEKKCQVTLVESSESSDKSQPKFTENPVSVQVALGTKAELRCRFAGAPAPACSWYKGDTRIVDGEHGYTVSTSVDASTLSVVFLEKEHIGEYLCTVRNAYGEDLATARIMLEVLFLLSLLSIVVQSPIVHSSSLFSLAREASPSLSRPPVLAYWSSAALPQRRTVRK</sequence>
<feature type="domain" description="Ig-like" evidence="16">
    <location>
        <begin position="1841"/>
        <end position="1919"/>
    </location>
</feature>
<feature type="domain" description="Ig-like" evidence="16">
    <location>
        <begin position="1063"/>
        <end position="1152"/>
    </location>
</feature>
<feature type="domain" description="Ig-like" evidence="16">
    <location>
        <begin position="625"/>
        <end position="715"/>
    </location>
</feature>
<feature type="domain" description="Ig-like" evidence="16">
    <location>
        <begin position="854"/>
        <end position="944"/>
    </location>
</feature>
<feature type="domain" description="Ig-like" evidence="16">
    <location>
        <begin position="2708"/>
        <end position="2797"/>
    </location>
</feature>
<feature type="domain" description="Fibronectin type-III" evidence="17">
    <location>
        <begin position="161"/>
        <end position="254"/>
    </location>
</feature>
<dbReference type="EMBL" id="BTSX01000001">
    <property type="protein sequence ID" value="GMS79684.1"/>
    <property type="molecule type" value="Genomic_DNA"/>
</dbReference>
<evidence type="ECO:0000256" key="12">
    <source>
        <dbReference type="ARBA" id="ARBA00023319"/>
    </source>
</evidence>
<evidence type="ECO:0000256" key="8">
    <source>
        <dbReference type="ARBA" id="ARBA00022840"/>
    </source>
</evidence>
<evidence type="ECO:0000256" key="6">
    <source>
        <dbReference type="ARBA" id="ARBA00022737"/>
    </source>
</evidence>
<dbReference type="SMART" id="SM00409">
    <property type="entry name" value="IG"/>
    <property type="match status" value="20"/>
</dbReference>
<evidence type="ECO:0000256" key="13">
    <source>
        <dbReference type="PROSITE-ProRule" id="PRU10141"/>
    </source>
</evidence>
<comment type="similarity">
    <text evidence="4">Belongs to the protein kinase superfamily. CAMK Ser/Thr protein kinase family.</text>
</comment>
<feature type="domain" description="Ig-like" evidence="16">
    <location>
        <begin position="1608"/>
        <end position="1690"/>
    </location>
</feature>
<dbReference type="FunFam" id="2.60.40.10:FF:000080">
    <property type="entry name" value="Myosin light chain kinase, smooth muscle"/>
    <property type="match status" value="1"/>
</dbReference>
<dbReference type="PROSITE" id="PS00108">
    <property type="entry name" value="PROTEIN_KINASE_ST"/>
    <property type="match status" value="1"/>
</dbReference>
<dbReference type="CDD" id="cd00063">
    <property type="entry name" value="FN3"/>
    <property type="match status" value="2"/>
</dbReference>
<evidence type="ECO:0000256" key="1">
    <source>
        <dbReference type="ARBA" id="ARBA00004123"/>
    </source>
</evidence>
<dbReference type="FunFam" id="2.60.40.10:FF:001847">
    <property type="entry name" value="Titin homolog"/>
    <property type="match status" value="1"/>
</dbReference>
<feature type="region of interest" description="Disordered" evidence="14">
    <location>
        <begin position="1694"/>
        <end position="1742"/>
    </location>
</feature>
<dbReference type="InterPro" id="IPR036116">
    <property type="entry name" value="FN3_sf"/>
</dbReference>
<dbReference type="GO" id="GO:0031674">
    <property type="term" value="C:I band"/>
    <property type="evidence" value="ECO:0007669"/>
    <property type="project" value="UniProtKB-SubCell"/>
</dbReference>
<feature type="compositionally biased region" description="Low complexity" evidence="14">
    <location>
        <begin position="1703"/>
        <end position="1717"/>
    </location>
</feature>
<evidence type="ECO:0000256" key="7">
    <source>
        <dbReference type="ARBA" id="ARBA00022741"/>
    </source>
</evidence>
<evidence type="ECO:0000256" key="14">
    <source>
        <dbReference type="SAM" id="MobiDB-lite"/>
    </source>
</evidence>
<dbReference type="GO" id="GO:0040017">
    <property type="term" value="P:positive regulation of locomotion"/>
    <property type="evidence" value="ECO:0007669"/>
    <property type="project" value="UniProtKB-ARBA"/>
</dbReference>
<dbReference type="InterPro" id="IPR013106">
    <property type="entry name" value="Ig_V-set"/>
</dbReference>
<dbReference type="FunFam" id="2.60.40.10:FF:000031">
    <property type="entry name" value="Myosin-binding protein C, slow type"/>
    <property type="match status" value="1"/>
</dbReference>
<dbReference type="SUPFAM" id="SSF56112">
    <property type="entry name" value="Protein kinase-like (PK-like)"/>
    <property type="match status" value="1"/>
</dbReference>
<dbReference type="GO" id="GO:0003779">
    <property type="term" value="F:actin binding"/>
    <property type="evidence" value="ECO:0007669"/>
    <property type="project" value="UniProtKB-ARBA"/>
</dbReference>
<evidence type="ECO:0000256" key="5">
    <source>
        <dbReference type="ARBA" id="ARBA00022490"/>
    </source>
</evidence>
<dbReference type="InterPro" id="IPR003598">
    <property type="entry name" value="Ig_sub2"/>
</dbReference>
<feature type="compositionally biased region" description="Basic and acidic residues" evidence="14">
    <location>
        <begin position="1535"/>
        <end position="1555"/>
    </location>
</feature>
<feature type="compositionally biased region" description="Low complexity" evidence="14">
    <location>
        <begin position="1167"/>
        <end position="1182"/>
    </location>
</feature>
<dbReference type="PROSITE" id="PS00107">
    <property type="entry name" value="PROTEIN_KINASE_ATP"/>
    <property type="match status" value="1"/>
</dbReference>
<feature type="compositionally biased region" description="Basic and acidic residues" evidence="14">
    <location>
        <begin position="1491"/>
        <end position="1510"/>
    </location>
</feature>
<feature type="domain" description="Ig-like" evidence="16">
    <location>
        <begin position="2810"/>
        <end position="2899"/>
    </location>
</feature>
<dbReference type="InterPro" id="IPR007110">
    <property type="entry name" value="Ig-like_dom"/>
</dbReference>
<dbReference type="PROSITE" id="PS50835">
    <property type="entry name" value="IG_LIKE"/>
    <property type="match status" value="18"/>
</dbReference>
<dbReference type="Gene3D" id="1.10.510.10">
    <property type="entry name" value="Transferase(Phosphotransferase) domain 1"/>
    <property type="match status" value="1"/>
</dbReference>
<keyword evidence="12" id="KW-0393">Immunoglobulin domain</keyword>
<dbReference type="GO" id="GO:0031672">
    <property type="term" value="C:A band"/>
    <property type="evidence" value="ECO:0007669"/>
    <property type="project" value="UniProtKB-SubCell"/>
</dbReference>
<dbReference type="SUPFAM" id="SSF48726">
    <property type="entry name" value="Immunoglobulin"/>
    <property type="match status" value="21"/>
</dbReference>
<feature type="compositionally biased region" description="Basic and acidic residues" evidence="14">
    <location>
        <begin position="735"/>
        <end position="756"/>
    </location>
</feature>
<name>A0AAV5SAG3_9BILA</name>
<keyword evidence="10" id="KW-1015">Disulfide bond</keyword>
<comment type="caution">
    <text evidence="18">The sequence shown here is derived from an EMBL/GenBank/DDBJ whole genome shotgun (WGS) entry which is preliminary data.</text>
</comment>
<feature type="domain" description="Ig-like" evidence="16">
    <location>
        <begin position="1398"/>
        <end position="1489"/>
    </location>
</feature>
<feature type="domain" description="Ig-like" evidence="16">
    <location>
        <begin position="1953"/>
        <end position="2044"/>
    </location>
</feature>
<organism evidence="18 19">
    <name type="scientific">Pristionchus entomophagus</name>
    <dbReference type="NCBI Taxonomy" id="358040"/>
    <lineage>
        <taxon>Eukaryota</taxon>
        <taxon>Metazoa</taxon>
        <taxon>Ecdysozoa</taxon>
        <taxon>Nematoda</taxon>
        <taxon>Chromadorea</taxon>
        <taxon>Rhabditida</taxon>
        <taxon>Rhabditina</taxon>
        <taxon>Diplogasteromorpha</taxon>
        <taxon>Diplogasteroidea</taxon>
        <taxon>Neodiplogasteridae</taxon>
        <taxon>Pristionchus</taxon>
    </lineage>
</organism>
<dbReference type="InterPro" id="IPR008271">
    <property type="entry name" value="Ser/Thr_kinase_AS"/>
</dbReference>
<dbReference type="SMART" id="SM00220">
    <property type="entry name" value="S_TKc"/>
    <property type="match status" value="1"/>
</dbReference>
<evidence type="ECO:0000256" key="4">
    <source>
        <dbReference type="ARBA" id="ARBA00006692"/>
    </source>
</evidence>
<feature type="non-terminal residue" evidence="18">
    <location>
        <position position="1"/>
    </location>
</feature>
<accession>A0AAV5SAG3</accession>
<dbReference type="SMART" id="SM00408">
    <property type="entry name" value="IGc2"/>
    <property type="match status" value="20"/>
</dbReference>
<feature type="domain" description="Ig-like" evidence="16">
    <location>
        <begin position="2389"/>
        <end position="2478"/>
    </location>
</feature>
<feature type="binding site" evidence="13">
    <location>
        <position position="335"/>
    </location>
    <ligand>
        <name>ATP</name>
        <dbReference type="ChEBI" id="CHEBI:30616"/>
    </ligand>
</feature>
<feature type="domain" description="Protein kinase" evidence="15">
    <location>
        <begin position="306"/>
        <end position="561"/>
    </location>
</feature>
<dbReference type="FunFam" id="2.60.40.10:FF:002081">
    <property type="entry name" value="Titin homolog"/>
    <property type="match status" value="1"/>
</dbReference>
<reference evidence="18" key="1">
    <citation type="submission" date="2023-10" db="EMBL/GenBank/DDBJ databases">
        <title>Genome assembly of Pristionchus species.</title>
        <authorList>
            <person name="Yoshida K."/>
            <person name="Sommer R.J."/>
        </authorList>
    </citation>
    <scope>NUCLEOTIDE SEQUENCE</scope>
    <source>
        <strain evidence="18">RS0144</strain>
    </source>
</reference>
<keyword evidence="8 13" id="KW-0067">ATP-binding</keyword>
<dbReference type="Gene3D" id="2.60.40.10">
    <property type="entry name" value="Immunoglobulins"/>
    <property type="match status" value="23"/>
</dbReference>
<dbReference type="InterPro" id="IPR017441">
    <property type="entry name" value="Protein_kinase_ATP_BS"/>
</dbReference>
<feature type="domain" description="Ig-like" evidence="16">
    <location>
        <begin position="962"/>
        <end position="1051"/>
    </location>
</feature>
<dbReference type="CDD" id="cd00096">
    <property type="entry name" value="Ig"/>
    <property type="match status" value="4"/>
</dbReference>
<protein>
    <recommendedName>
        <fullName evidence="20">Immunoglobulin</fullName>
    </recommendedName>
</protein>
<dbReference type="FunFam" id="2.60.40.10:FF:000107">
    <property type="entry name" value="Myosin, light chain kinase a"/>
    <property type="match status" value="5"/>
</dbReference>
<dbReference type="InterPro" id="IPR013098">
    <property type="entry name" value="Ig_I-set"/>
</dbReference>
<dbReference type="FunFam" id="2.60.40.10:FF:000425">
    <property type="entry name" value="Myosin light chain kinase"/>
    <property type="match status" value="2"/>
</dbReference>
<dbReference type="SUPFAM" id="SSF49265">
    <property type="entry name" value="Fibronectin type III"/>
    <property type="match status" value="2"/>
</dbReference>
<keyword evidence="19" id="KW-1185">Reference proteome</keyword>
<dbReference type="FunFam" id="2.60.40.10:FF:001948">
    <property type="entry name" value="Titin homolog"/>
    <property type="match status" value="1"/>
</dbReference>
<dbReference type="Gene3D" id="3.30.200.20">
    <property type="entry name" value="Phosphorylase Kinase, domain 1"/>
    <property type="match status" value="1"/>
</dbReference>
<evidence type="ECO:0000313" key="18">
    <source>
        <dbReference type="EMBL" id="GMS79684.1"/>
    </source>
</evidence>
<keyword evidence="5" id="KW-0963">Cytoplasm</keyword>
<evidence type="ECO:0000256" key="11">
    <source>
        <dbReference type="ARBA" id="ARBA00023242"/>
    </source>
</evidence>
<evidence type="ECO:0000256" key="10">
    <source>
        <dbReference type="ARBA" id="ARBA00023157"/>
    </source>
</evidence>
<feature type="region of interest" description="Disordered" evidence="14">
    <location>
        <begin position="725"/>
        <end position="756"/>
    </location>
</feature>
<feature type="region of interest" description="Disordered" evidence="14">
    <location>
        <begin position="1491"/>
        <end position="1562"/>
    </location>
</feature>
<feature type="domain" description="Ig-like" evidence="16">
    <location>
        <begin position="2497"/>
        <end position="2587"/>
    </location>
</feature>
<evidence type="ECO:0000259" key="17">
    <source>
        <dbReference type="PROSITE" id="PS50853"/>
    </source>
</evidence>
<keyword evidence="6" id="KW-0677">Repeat</keyword>